<dbReference type="SUPFAM" id="SSF48452">
    <property type="entry name" value="TPR-like"/>
    <property type="match status" value="1"/>
</dbReference>
<feature type="compositionally biased region" description="Basic and acidic residues" evidence="1">
    <location>
        <begin position="1"/>
        <end position="13"/>
    </location>
</feature>
<feature type="compositionally biased region" description="Low complexity" evidence="1">
    <location>
        <begin position="295"/>
        <end position="319"/>
    </location>
</feature>
<evidence type="ECO:0000256" key="1">
    <source>
        <dbReference type="SAM" id="MobiDB-lite"/>
    </source>
</evidence>
<reference evidence="2 3" key="1">
    <citation type="submission" date="2018-07" db="EMBL/GenBank/DDBJ databases">
        <title>Desertimonas flava gen. nov. sp. nov.</title>
        <authorList>
            <person name="Liu S."/>
        </authorList>
    </citation>
    <scope>NUCLEOTIDE SEQUENCE [LARGE SCALE GENOMIC DNA]</scope>
    <source>
        <strain evidence="2 3">16Sb5-5</strain>
    </source>
</reference>
<gene>
    <name evidence="2" type="ORF">DT076_03350</name>
</gene>
<evidence type="ECO:0008006" key="4">
    <source>
        <dbReference type="Google" id="ProtNLM"/>
    </source>
</evidence>
<dbReference type="InterPro" id="IPR011990">
    <property type="entry name" value="TPR-like_helical_dom_sf"/>
</dbReference>
<sequence length="433" mass="45837">MPHRRTSLEHDPDLPSGIDLGGLPRAVRAELRGLSPESAEFVGGHLVMAGELIDTDPQLAFAHAEAARRRASRLPVVREASAETAYAAGEYAHALREYRALRRMTGGVEYLPVMADCERALGRHDDALALTREAASSPELGPDSRAEALMVEAGVREDMGQTKEAVRLLKQATRTPARGLSRDSAARLTYAYADLLLRTGDETGALTWFTRTVDLDRGHVTDAGDRVALLQGMVLEVDEAGIEPWAPEEPEDESAEDALGDEQDEDADTADEPLDDERPGGADVEDDGAEHEDVVVTTGVGSSSTPDAGAPASDPADVGPEADGTTSDDDALIDSELAGDEQTLAEHELGEEETLQDDELIEDADVPADDDLTGGVETLLDDEFAADEDGPVGDELAGDEETLAEDEFDDDGGSVADGLVGDDEDGPADGDDR</sequence>
<feature type="compositionally biased region" description="Acidic residues" evidence="1">
    <location>
        <begin position="326"/>
        <end position="339"/>
    </location>
</feature>
<comment type="caution">
    <text evidence="2">The sequence shown here is derived from an EMBL/GenBank/DDBJ whole genome shotgun (WGS) entry which is preliminary data.</text>
</comment>
<feature type="compositionally biased region" description="Acidic residues" evidence="1">
    <location>
        <begin position="349"/>
        <end position="372"/>
    </location>
</feature>
<feature type="region of interest" description="Disordered" evidence="1">
    <location>
        <begin position="243"/>
        <end position="374"/>
    </location>
</feature>
<name>A0A367YZX9_9ACTN</name>
<proteinExistence type="predicted"/>
<dbReference type="Proteomes" id="UP000252770">
    <property type="component" value="Unassembled WGS sequence"/>
</dbReference>
<feature type="compositionally biased region" description="Acidic residues" evidence="1">
    <location>
        <begin position="420"/>
        <end position="433"/>
    </location>
</feature>
<accession>A0A367YZX9</accession>
<evidence type="ECO:0000313" key="2">
    <source>
        <dbReference type="EMBL" id="RCK71456.1"/>
    </source>
</evidence>
<feature type="region of interest" description="Disordered" evidence="1">
    <location>
        <begin position="404"/>
        <end position="433"/>
    </location>
</feature>
<dbReference type="AlphaFoldDB" id="A0A367YZX9"/>
<organism evidence="2 3">
    <name type="scientific">Desertihabitans brevis</name>
    <dbReference type="NCBI Taxonomy" id="2268447"/>
    <lineage>
        <taxon>Bacteria</taxon>
        <taxon>Bacillati</taxon>
        <taxon>Actinomycetota</taxon>
        <taxon>Actinomycetes</taxon>
        <taxon>Propionibacteriales</taxon>
        <taxon>Propionibacteriaceae</taxon>
        <taxon>Desertihabitans</taxon>
    </lineage>
</organism>
<feature type="region of interest" description="Disordered" evidence="1">
    <location>
        <begin position="1"/>
        <end position="21"/>
    </location>
</feature>
<keyword evidence="3" id="KW-1185">Reference proteome</keyword>
<evidence type="ECO:0000313" key="3">
    <source>
        <dbReference type="Proteomes" id="UP000252770"/>
    </source>
</evidence>
<dbReference type="EMBL" id="QOUI01000001">
    <property type="protein sequence ID" value="RCK71456.1"/>
    <property type="molecule type" value="Genomic_DNA"/>
</dbReference>
<protein>
    <recommendedName>
        <fullName evidence="4">Tetratricopeptide repeat protein</fullName>
    </recommendedName>
</protein>
<dbReference type="Gene3D" id="1.25.40.10">
    <property type="entry name" value="Tetratricopeptide repeat domain"/>
    <property type="match status" value="1"/>
</dbReference>
<feature type="compositionally biased region" description="Acidic residues" evidence="1">
    <location>
        <begin position="243"/>
        <end position="275"/>
    </location>
</feature>